<reference evidence="8 9" key="1">
    <citation type="submission" date="2018-04" db="EMBL/GenBank/DDBJ databases">
        <title>Denitrifier Microvirgula.</title>
        <authorList>
            <person name="Anderson E."/>
            <person name="Jang J."/>
            <person name="Ishii S."/>
        </authorList>
    </citation>
    <scope>NUCLEOTIDE SEQUENCE [LARGE SCALE GENOMIC DNA]</scope>
    <source>
        <strain evidence="8 9">BE2.4</strain>
    </source>
</reference>
<evidence type="ECO:0000256" key="6">
    <source>
        <dbReference type="ARBA" id="ARBA00023288"/>
    </source>
</evidence>
<feature type="chain" id="PRO_5015397289" evidence="7">
    <location>
        <begin position="22"/>
        <end position="262"/>
    </location>
</feature>
<evidence type="ECO:0000256" key="1">
    <source>
        <dbReference type="ARBA" id="ARBA00004635"/>
    </source>
</evidence>
<keyword evidence="6" id="KW-0449">Lipoprotein</keyword>
<dbReference type="CDD" id="cd13597">
    <property type="entry name" value="PBP2_lipoprotein_Tp32"/>
    <property type="match status" value="1"/>
</dbReference>
<comment type="subcellular location">
    <subcellularLocation>
        <location evidence="1">Membrane</location>
        <topology evidence="1">Lipid-anchor</topology>
    </subcellularLocation>
</comment>
<dbReference type="Pfam" id="PF03180">
    <property type="entry name" value="Lipoprotein_9"/>
    <property type="match status" value="1"/>
</dbReference>
<evidence type="ECO:0000256" key="4">
    <source>
        <dbReference type="ARBA" id="ARBA00023136"/>
    </source>
</evidence>
<proteinExistence type="inferred from homology"/>
<dbReference type="GO" id="GO:0016020">
    <property type="term" value="C:membrane"/>
    <property type="evidence" value="ECO:0007669"/>
    <property type="project" value="UniProtKB-SubCell"/>
</dbReference>
<dbReference type="KEGG" id="maer:DAI18_14570"/>
<dbReference type="Proteomes" id="UP000244173">
    <property type="component" value="Chromosome"/>
</dbReference>
<comment type="similarity">
    <text evidence="2">Belongs to the NlpA lipoprotein family.</text>
</comment>
<name>A0A2S0PFF0_9NEIS</name>
<dbReference type="PANTHER" id="PTHR30429">
    <property type="entry name" value="D-METHIONINE-BINDING LIPOPROTEIN METQ"/>
    <property type="match status" value="1"/>
</dbReference>
<accession>A0A2S0PFF0</accession>
<dbReference type="SUPFAM" id="SSF53850">
    <property type="entry name" value="Periplasmic binding protein-like II"/>
    <property type="match status" value="1"/>
</dbReference>
<organism evidence="8 9">
    <name type="scientific">Microvirgula aerodenitrificans</name>
    <dbReference type="NCBI Taxonomy" id="57480"/>
    <lineage>
        <taxon>Bacteria</taxon>
        <taxon>Pseudomonadati</taxon>
        <taxon>Pseudomonadota</taxon>
        <taxon>Betaproteobacteria</taxon>
        <taxon>Neisseriales</taxon>
        <taxon>Aquaspirillaceae</taxon>
        <taxon>Microvirgula</taxon>
    </lineage>
</organism>
<keyword evidence="9" id="KW-1185">Reference proteome</keyword>
<evidence type="ECO:0000256" key="5">
    <source>
        <dbReference type="ARBA" id="ARBA00023139"/>
    </source>
</evidence>
<dbReference type="RefSeq" id="WP_107890358.1">
    <property type="nucleotide sequence ID" value="NZ_CALFSO010000102.1"/>
</dbReference>
<sequence length="262" mass="28783">MKRLATLTAALSLLSASLSFAAAPVKLTVAASAVPHAEILEAIKPTLAREGVDLDIKVFNDYVQPNVQVEEKRLDANYFQHIPYLDEFNKTRNTHLVAASKPIHIEPFGAYSRKFKRISDLPDGATVAIPNDPVNAGRALLLLDKNKVIALKDPNNITATVKSITSNPKHLKFRELEAATLPRVLDQVDLALINANYALEARLVPTRDALFVETRSPYANLLVARDDNRNSDAIRKLAAALASPEVKQFIQSRYKGAVIPAF</sequence>
<dbReference type="OrthoDB" id="9812878at2"/>
<evidence type="ECO:0000313" key="8">
    <source>
        <dbReference type="EMBL" id="AVY96114.1"/>
    </source>
</evidence>
<dbReference type="EMBL" id="CP028519">
    <property type="protein sequence ID" value="AVY96114.1"/>
    <property type="molecule type" value="Genomic_DNA"/>
</dbReference>
<evidence type="ECO:0000313" key="9">
    <source>
        <dbReference type="Proteomes" id="UP000244173"/>
    </source>
</evidence>
<dbReference type="InterPro" id="IPR004872">
    <property type="entry name" value="Lipoprotein_NlpA"/>
</dbReference>
<protein>
    <submittedName>
        <fullName evidence="8">Methionine ABC transporter substrate-binding protein</fullName>
    </submittedName>
</protein>
<gene>
    <name evidence="8" type="ORF">DAI18_14570</name>
</gene>
<dbReference type="PIRSF" id="PIRSF002854">
    <property type="entry name" value="MetQ"/>
    <property type="match status" value="1"/>
</dbReference>
<dbReference type="Gene3D" id="3.40.190.10">
    <property type="entry name" value="Periplasmic binding protein-like II"/>
    <property type="match status" value="2"/>
</dbReference>
<evidence type="ECO:0000256" key="7">
    <source>
        <dbReference type="SAM" id="SignalP"/>
    </source>
</evidence>
<evidence type="ECO:0000256" key="2">
    <source>
        <dbReference type="ARBA" id="ARBA00008973"/>
    </source>
</evidence>
<dbReference type="STRING" id="1122240.GCA_000620105_01376"/>
<evidence type="ECO:0000256" key="3">
    <source>
        <dbReference type="ARBA" id="ARBA00022729"/>
    </source>
</evidence>
<keyword evidence="3 7" id="KW-0732">Signal</keyword>
<feature type="signal peptide" evidence="7">
    <location>
        <begin position="1"/>
        <end position="21"/>
    </location>
</feature>
<keyword evidence="5" id="KW-0564">Palmitate</keyword>
<dbReference type="AlphaFoldDB" id="A0A2S0PFF0"/>
<dbReference type="PANTHER" id="PTHR30429:SF0">
    <property type="entry name" value="METHIONINE-BINDING LIPOPROTEIN METQ"/>
    <property type="match status" value="1"/>
</dbReference>
<keyword evidence="4" id="KW-0472">Membrane</keyword>